<keyword evidence="5" id="KW-0645">Protease</keyword>
<name>A0ABU0ITF1_9CAUL</name>
<feature type="signal peptide" evidence="3">
    <location>
        <begin position="1"/>
        <end position="23"/>
    </location>
</feature>
<proteinExistence type="predicted"/>
<dbReference type="RefSeq" id="WP_307350500.1">
    <property type="nucleotide sequence ID" value="NZ_JAUSVS010000006.1"/>
</dbReference>
<sequence length="707" mass="77753">MIDRRRLIATALAAPGLAGSAWAADGPPAAIKPPSLEELFRYPVLVDAALSPDGERVAVLREERGLAPPGSVTPEKEREYKRWKPMAGSTAKPFDPQEGHLAYIRLSKVTELDGKPVTVLLGDRAVRQVEWANNERLLVWVTIEANADVTLGQGGQGDDGPARPRSQVKTRARRVLSIGADGKDQMILAADPKYGFANNWTMDNVVDLLPSDPDHVIMQIGRNNRWNLYRVNVYTGEPVLIEQGFPNTDAWFLQDGVPVLRLDSNGDNSVVTVHARAPGAADWTLYHRFRRNEQDKLADFNVVGATTEPGILLVASQQPGDDTVVVRRFDVASLALGDTVAHHPGRDIEEIFQDEAGVIVGARYIEDRDAYDFVDPKLAPHFRALNRFYDDQCNMRLHDVSRDHSRFIVRVSGPQAPKGFCLYDRAALHVEDLGEARPWLNGRLAGMEVLRIPARDGLPLTAYLTVPVNPPKGPAPLVVMPHGGPEARDSYSFDRWAQYLTTQGWLVLQPNFRGSGGLGRAFAEAGHHRWGDAMQWDIQDCVDALIKSGRADPARLAIAGGSYGGYAAMMGAILQPDRYRCVISRAGPSDLPDFLSYMRGLDGSDSPLYAWWTKLIGDPAKDGAMLAAASPVRRIAELKAPLLLFHGDRDPIVPVAASRDMAKAMKKAGKFCAYFEVEYEGHSDWGYDDEFAFMEKSAAFIAQSFGG</sequence>
<evidence type="ECO:0000313" key="6">
    <source>
        <dbReference type="Proteomes" id="UP001228905"/>
    </source>
</evidence>
<reference evidence="5 6" key="1">
    <citation type="submission" date="2023-07" db="EMBL/GenBank/DDBJ databases">
        <title>Genomic Encyclopedia of Type Strains, Phase IV (KMG-IV): sequencing the most valuable type-strain genomes for metagenomic binning, comparative biology and taxonomic classification.</title>
        <authorList>
            <person name="Goeker M."/>
        </authorList>
    </citation>
    <scope>NUCLEOTIDE SEQUENCE [LARGE SCALE GENOMIC DNA]</scope>
    <source>
        <strain evidence="5 6">DSM 18695</strain>
    </source>
</reference>
<keyword evidence="5" id="KW-0031">Aminopeptidase</keyword>
<evidence type="ECO:0000259" key="4">
    <source>
        <dbReference type="Pfam" id="PF00326"/>
    </source>
</evidence>
<evidence type="ECO:0000313" key="5">
    <source>
        <dbReference type="EMBL" id="MDQ0465281.1"/>
    </source>
</evidence>
<dbReference type="PANTHER" id="PTHR42776:SF27">
    <property type="entry name" value="DIPEPTIDYL PEPTIDASE FAMILY MEMBER 6"/>
    <property type="match status" value="1"/>
</dbReference>
<evidence type="ECO:0000256" key="1">
    <source>
        <dbReference type="ARBA" id="ARBA00022801"/>
    </source>
</evidence>
<keyword evidence="6" id="KW-1185">Reference proteome</keyword>
<gene>
    <name evidence="5" type="ORF">QO010_003068</name>
</gene>
<evidence type="ECO:0000256" key="3">
    <source>
        <dbReference type="SAM" id="SignalP"/>
    </source>
</evidence>
<dbReference type="GO" id="GO:0004177">
    <property type="term" value="F:aminopeptidase activity"/>
    <property type="evidence" value="ECO:0007669"/>
    <property type="project" value="UniProtKB-KW"/>
</dbReference>
<dbReference type="EMBL" id="JAUSVS010000006">
    <property type="protein sequence ID" value="MDQ0465281.1"/>
    <property type="molecule type" value="Genomic_DNA"/>
</dbReference>
<dbReference type="Gene3D" id="3.40.50.1820">
    <property type="entry name" value="alpha/beta hydrolase"/>
    <property type="match status" value="1"/>
</dbReference>
<feature type="region of interest" description="Disordered" evidence="2">
    <location>
        <begin position="68"/>
        <end position="94"/>
    </location>
</feature>
<keyword evidence="1" id="KW-0378">Hydrolase</keyword>
<organism evidence="5 6">
    <name type="scientific">Caulobacter ginsengisoli</name>
    <dbReference type="NCBI Taxonomy" id="400775"/>
    <lineage>
        <taxon>Bacteria</taxon>
        <taxon>Pseudomonadati</taxon>
        <taxon>Pseudomonadota</taxon>
        <taxon>Alphaproteobacteria</taxon>
        <taxon>Caulobacterales</taxon>
        <taxon>Caulobacteraceae</taxon>
        <taxon>Caulobacter</taxon>
    </lineage>
</organism>
<dbReference type="InterPro" id="IPR001375">
    <property type="entry name" value="Peptidase_S9_cat"/>
</dbReference>
<feature type="domain" description="Peptidase S9 prolyl oligopeptidase catalytic" evidence="4">
    <location>
        <begin position="492"/>
        <end position="706"/>
    </location>
</feature>
<dbReference type="SUPFAM" id="SSF82171">
    <property type="entry name" value="DPP6 N-terminal domain-like"/>
    <property type="match status" value="1"/>
</dbReference>
<dbReference type="Pfam" id="PF00326">
    <property type="entry name" value="Peptidase_S9"/>
    <property type="match status" value="1"/>
</dbReference>
<dbReference type="SUPFAM" id="SSF53474">
    <property type="entry name" value="alpha/beta-Hydrolases"/>
    <property type="match status" value="1"/>
</dbReference>
<dbReference type="PANTHER" id="PTHR42776">
    <property type="entry name" value="SERINE PEPTIDASE S9 FAMILY MEMBER"/>
    <property type="match status" value="1"/>
</dbReference>
<feature type="chain" id="PRO_5046982231" evidence="3">
    <location>
        <begin position="24"/>
        <end position="707"/>
    </location>
</feature>
<dbReference type="Proteomes" id="UP001228905">
    <property type="component" value="Unassembled WGS sequence"/>
</dbReference>
<evidence type="ECO:0000256" key="2">
    <source>
        <dbReference type="SAM" id="MobiDB-lite"/>
    </source>
</evidence>
<accession>A0ABU0ITF1</accession>
<comment type="caution">
    <text evidence="5">The sequence shown here is derived from an EMBL/GenBank/DDBJ whole genome shotgun (WGS) entry which is preliminary data.</text>
</comment>
<keyword evidence="3" id="KW-0732">Signal</keyword>
<protein>
    <submittedName>
        <fullName evidence="5">Dipeptidyl aminopeptidase/acylaminoacyl peptidase</fullName>
    </submittedName>
</protein>
<dbReference type="InterPro" id="IPR029058">
    <property type="entry name" value="AB_hydrolase_fold"/>
</dbReference>